<comment type="caution">
    <text evidence="7">The sequence shown here is derived from an EMBL/GenBank/DDBJ whole genome shotgun (WGS) entry which is preliminary data.</text>
</comment>
<keyword evidence="5" id="KW-0472">Membrane</keyword>
<dbReference type="RefSeq" id="WP_161445429.1">
    <property type="nucleotide sequence ID" value="NZ_WXWV01000078.1"/>
</dbReference>
<dbReference type="PANTHER" id="PTHR43478">
    <property type="entry name" value="NA+/H+ ANTIPORTER-RELATED"/>
    <property type="match status" value="1"/>
</dbReference>
<protein>
    <submittedName>
        <fullName evidence="7">Sodium:proton antiporter</fullName>
    </submittedName>
</protein>
<evidence type="ECO:0000256" key="3">
    <source>
        <dbReference type="ARBA" id="ARBA00022692"/>
    </source>
</evidence>
<evidence type="ECO:0000313" key="8">
    <source>
        <dbReference type="Proteomes" id="UP000465712"/>
    </source>
</evidence>
<feature type="domain" description="Na+/H+ antiporter NhaC-like C-terminal" evidence="6">
    <location>
        <begin position="190"/>
        <end position="474"/>
    </location>
</feature>
<evidence type="ECO:0000313" key="7">
    <source>
        <dbReference type="EMBL" id="NAW66128.1"/>
    </source>
</evidence>
<organism evidence="7 8">
    <name type="scientific">Photobacterium halotolerans</name>
    <dbReference type="NCBI Taxonomy" id="265726"/>
    <lineage>
        <taxon>Bacteria</taxon>
        <taxon>Pseudomonadati</taxon>
        <taxon>Pseudomonadota</taxon>
        <taxon>Gammaproteobacteria</taxon>
        <taxon>Vibrionales</taxon>
        <taxon>Vibrionaceae</taxon>
        <taxon>Photobacterium</taxon>
    </lineage>
</organism>
<proteinExistence type="predicted"/>
<evidence type="ECO:0000256" key="4">
    <source>
        <dbReference type="ARBA" id="ARBA00022989"/>
    </source>
</evidence>
<dbReference type="Pfam" id="PF03553">
    <property type="entry name" value="Na_H_antiporter"/>
    <property type="match status" value="1"/>
</dbReference>
<dbReference type="PANTHER" id="PTHR43478:SF1">
    <property type="entry name" value="NA+_H+ ANTIPORTER NHAC-LIKE C-TERMINAL DOMAIN-CONTAINING PROTEIN"/>
    <property type="match status" value="1"/>
</dbReference>
<name>A0A7X4WCH2_9GAMM</name>
<dbReference type="EMBL" id="WXWW01000195">
    <property type="protein sequence ID" value="NAW66128.1"/>
    <property type="molecule type" value="Genomic_DNA"/>
</dbReference>
<keyword evidence="4" id="KW-1133">Transmembrane helix</keyword>
<dbReference type="InterPro" id="IPR018461">
    <property type="entry name" value="Na/H_Antiport_NhaC-like_C"/>
</dbReference>
<accession>A0A7X4WCH2</accession>
<evidence type="ECO:0000259" key="6">
    <source>
        <dbReference type="Pfam" id="PF03553"/>
    </source>
</evidence>
<comment type="subcellular location">
    <subcellularLocation>
        <location evidence="1">Cell membrane</location>
        <topology evidence="1">Multi-pass membrane protein</topology>
    </subcellularLocation>
</comment>
<dbReference type="AlphaFoldDB" id="A0A7X4WCH2"/>
<dbReference type="GO" id="GO:0005886">
    <property type="term" value="C:plasma membrane"/>
    <property type="evidence" value="ECO:0007669"/>
    <property type="project" value="UniProtKB-SubCell"/>
</dbReference>
<evidence type="ECO:0000256" key="1">
    <source>
        <dbReference type="ARBA" id="ARBA00004651"/>
    </source>
</evidence>
<keyword evidence="2" id="KW-1003">Cell membrane</keyword>
<sequence length="475" mass="50898">MEYAITKERLRTLPVSWLLAISGLVIVAVISHVFFAAQGNFGAASLLPSVTVIVLALATRRTLEPLIAGSLIGFLIISPTSALQDFTGAALEVMQGPVMGWILLLTGLFGGLIALLHLSGGTLAFSEKLQLYIRTRRQALLASWLLGLLIFIDDYLNALTVSAAMKKVTDKLKISREMLAYVVDSTSAPVCLLVPFSTWVIFIAGLIETNGVAEAGSGIAYYFTLIPYVVYPWIAVLIIPFVALGIIPPLGAMKKAEAHPEIPTETFPAELNQTPRVINFILPILILIGATWYFNIDALIGVGCALATCFALYTLQGIATFSRLFDEMMHGLQTMLVPIGIVFTAFILQIVNDKLGLTHFLIDTVTPYVTADWLPVIAFIVLSVLTFSTGSFWGIYAVSFPILVPLAQALDANMPLTLGALISAGAFGSHACFFGDSTVIAAKGCGISPVQHAITQLPYTLIAAGISSMIFIVLA</sequence>
<reference evidence="7 8" key="1">
    <citation type="submission" date="2017-05" db="EMBL/GenBank/DDBJ databases">
        <title>High clonality and local adaptation shapes Vibrionaceae linages within an endangered oasis.</title>
        <authorList>
            <person name="Vazquez-Rosas-Landa M."/>
        </authorList>
    </citation>
    <scope>NUCLEOTIDE SEQUENCE [LARGE SCALE GENOMIC DNA]</scope>
    <source>
        <strain evidence="7 8">P46_P4S1P180</strain>
    </source>
</reference>
<dbReference type="Proteomes" id="UP000465712">
    <property type="component" value="Unassembled WGS sequence"/>
</dbReference>
<gene>
    <name evidence="7" type="ORF">CAG72_12960</name>
</gene>
<keyword evidence="3" id="KW-0812">Transmembrane</keyword>
<evidence type="ECO:0000256" key="5">
    <source>
        <dbReference type="ARBA" id="ARBA00023136"/>
    </source>
</evidence>
<evidence type="ECO:0000256" key="2">
    <source>
        <dbReference type="ARBA" id="ARBA00022475"/>
    </source>
</evidence>